<dbReference type="Proteomes" id="UP000279968">
    <property type="component" value="Unassembled WGS sequence"/>
</dbReference>
<dbReference type="Gene3D" id="3.30.460.20">
    <property type="entry name" value="CorA soluble domain-like"/>
    <property type="match status" value="1"/>
</dbReference>
<evidence type="ECO:0000313" key="13">
    <source>
        <dbReference type="EMBL" id="RKN49823.1"/>
    </source>
</evidence>
<dbReference type="GO" id="GO:0005886">
    <property type="term" value="C:plasma membrane"/>
    <property type="evidence" value="ECO:0007669"/>
    <property type="project" value="UniProtKB-SubCell"/>
</dbReference>
<dbReference type="FunFam" id="1.20.58.340:FF:000004">
    <property type="entry name" value="Magnesium transport protein CorA"/>
    <property type="match status" value="1"/>
</dbReference>
<keyword evidence="4" id="KW-1003">Cell membrane</keyword>
<evidence type="ECO:0000313" key="14">
    <source>
        <dbReference type="Proteomes" id="UP000279968"/>
    </source>
</evidence>
<accession>A0A3A9ZNR5</accession>
<evidence type="ECO:0000256" key="3">
    <source>
        <dbReference type="ARBA" id="ARBA00022448"/>
    </source>
</evidence>
<gene>
    <name evidence="13" type="ORF">D7193_31995</name>
</gene>
<name>A0A3A9ZNR5_9ACTN</name>
<keyword evidence="14" id="KW-1185">Reference proteome</keyword>
<evidence type="ECO:0000256" key="8">
    <source>
        <dbReference type="ARBA" id="ARBA00023065"/>
    </source>
</evidence>
<dbReference type="PANTHER" id="PTHR46494:SF1">
    <property type="entry name" value="CORA FAMILY METAL ION TRANSPORTER (EUROFUNG)"/>
    <property type="match status" value="1"/>
</dbReference>
<dbReference type="GO" id="GO:0050897">
    <property type="term" value="F:cobalt ion binding"/>
    <property type="evidence" value="ECO:0007669"/>
    <property type="project" value="TreeGrafter"/>
</dbReference>
<keyword evidence="5 12" id="KW-0812">Transmembrane</keyword>
<dbReference type="InterPro" id="IPR045861">
    <property type="entry name" value="CorA_cytoplasmic_dom"/>
</dbReference>
<dbReference type="CDD" id="cd12830">
    <property type="entry name" value="MtCorA-like"/>
    <property type="match status" value="1"/>
</dbReference>
<evidence type="ECO:0000256" key="6">
    <source>
        <dbReference type="ARBA" id="ARBA00022842"/>
    </source>
</evidence>
<dbReference type="PANTHER" id="PTHR46494">
    <property type="entry name" value="CORA FAMILY METAL ION TRANSPORTER (EUROFUNG)"/>
    <property type="match status" value="1"/>
</dbReference>
<comment type="similarity">
    <text evidence="2">Belongs to the CorA metal ion transporter (MIT) (TC 1.A.35) family.</text>
</comment>
<protein>
    <submittedName>
        <fullName evidence="13">Magnesium and cobalt transport protein CorA</fullName>
    </submittedName>
</protein>
<organism evidence="13 14">
    <name type="scientific">Micromonospora costi</name>
    <dbReference type="NCBI Taxonomy" id="1530042"/>
    <lineage>
        <taxon>Bacteria</taxon>
        <taxon>Bacillati</taxon>
        <taxon>Actinomycetota</taxon>
        <taxon>Actinomycetes</taxon>
        <taxon>Micromonosporales</taxon>
        <taxon>Micromonosporaceae</taxon>
        <taxon>Micromonospora</taxon>
    </lineage>
</organism>
<comment type="subcellular location">
    <subcellularLocation>
        <location evidence="1">Cell membrane</location>
        <topology evidence="1">Multi-pass membrane protein</topology>
    </subcellularLocation>
</comment>
<comment type="function">
    <text evidence="11">Mediates influx of magnesium ions. Alternates between open and closed states. Activated by low cytoplasmic Mg(2+) levels. Inactive when cytoplasmic Mg(2+) levels are high.</text>
</comment>
<dbReference type="GO" id="GO:0015087">
    <property type="term" value="F:cobalt ion transmembrane transporter activity"/>
    <property type="evidence" value="ECO:0007669"/>
    <property type="project" value="TreeGrafter"/>
</dbReference>
<evidence type="ECO:0000256" key="2">
    <source>
        <dbReference type="ARBA" id="ARBA00009765"/>
    </source>
</evidence>
<feature type="transmembrane region" description="Helical" evidence="12">
    <location>
        <begin position="343"/>
        <end position="363"/>
    </location>
</feature>
<keyword evidence="9 12" id="KW-0472">Membrane</keyword>
<dbReference type="Pfam" id="PF01544">
    <property type="entry name" value="CorA"/>
    <property type="match status" value="1"/>
</dbReference>
<comment type="caution">
    <text evidence="13">The sequence shown here is derived from an EMBL/GenBank/DDBJ whole genome shotgun (WGS) entry which is preliminary data.</text>
</comment>
<evidence type="ECO:0000256" key="1">
    <source>
        <dbReference type="ARBA" id="ARBA00004651"/>
    </source>
</evidence>
<evidence type="ECO:0000256" key="11">
    <source>
        <dbReference type="ARBA" id="ARBA00045497"/>
    </source>
</evidence>
<reference evidence="13 14" key="1">
    <citation type="journal article" date="2015" name="Int. J. Syst. Evol. Microbiol.">
        <title>Micromonospora costi sp. nov., isolated from a leaf of Costus speciosus.</title>
        <authorList>
            <person name="Thawai C."/>
        </authorList>
    </citation>
    <scope>NUCLEOTIDE SEQUENCE [LARGE SCALE GENOMIC DNA]</scope>
    <source>
        <strain evidence="13 14">CS1-12</strain>
    </source>
</reference>
<dbReference type="InterPro" id="IPR002523">
    <property type="entry name" value="MgTranspt_CorA/ZnTranspt_ZntB"/>
</dbReference>
<sequence length="369" mass="40793">MDQRTARLRPGPGLHALLDRLLGRGPGRTVPAPRTSNPDAVVDCAVYVHGRREPGRPHFADAYARSRHGRDAFVWLGLHEPDPAVMAAVGRVFGLDELAVEQALADGHRPTVQRHADVTLLVLRTAGYVEHDELTEDSEVIDTGDVMVFVGDRFVVTVRHGAAGALTSVRAEIERRPALLAEGPWAVAYAVCARMVDLYLEVAGHVERDLERVEESVFARDRAADIPQLYQLKREVVEFKRAVLPLQTPLRTLLDAHPANPPRALHRWFADVDTRLARAVDRVAAYDDLLTSIVQSRLAQLAVEQNNDMRKIAAWAAIAAAQTGIAGIYGMNFAHMPELAWRYGYAGALGLMAVAAFTLYRLFRRSGWL</sequence>
<evidence type="ECO:0000256" key="9">
    <source>
        <dbReference type="ARBA" id="ARBA00023136"/>
    </source>
</evidence>
<comment type="catalytic activity">
    <reaction evidence="10">
        <text>Mg(2+)(in) = Mg(2+)(out)</text>
        <dbReference type="Rhea" id="RHEA:29827"/>
        <dbReference type="ChEBI" id="CHEBI:18420"/>
    </reaction>
</comment>
<evidence type="ECO:0000256" key="10">
    <source>
        <dbReference type="ARBA" id="ARBA00034269"/>
    </source>
</evidence>
<proteinExistence type="inferred from homology"/>
<dbReference type="InterPro" id="IPR045863">
    <property type="entry name" value="CorA_TM1_TM2"/>
</dbReference>
<evidence type="ECO:0000256" key="12">
    <source>
        <dbReference type="SAM" id="Phobius"/>
    </source>
</evidence>
<dbReference type="RefSeq" id="WP_120783407.1">
    <property type="nucleotide sequence ID" value="NZ_JBHLUP010000005.1"/>
</dbReference>
<dbReference type="AlphaFoldDB" id="A0A3A9ZNR5"/>
<keyword evidence="3" id="KW-0813">Transport</keyword>
<keyword evidence="7 12" id="KW-1133">Transmembrane helix</keyword>
<dbReference type="OrthoDB" id="9803416at2"/>
<dbReference type="SUPFAM" id="SSF143865">
    <property type="entry name" value="CorA soluble domain-like"/>
    <property type="match status" value="1"/>
</dbReference>
<keyword evidence="8" id="KW-0406">Ion transport</keyword>
<evidence type="ECO:0000256" key="4">
    <source>
        <dbReference type="ARBA" id="ARBA00022475"/>
    </source>
</evidence>
<dbReference type="GO" id="GO:0015095">
    <property type="term" value="F:magnesium ion transmembrane transporter activity"/>
    <property type="evidence" value="ECO:0007669"/>
    <property type="project" value="TreeGrafter"/>
</dbReference>
<evidence type="ECO:0000256" key="7">
    <source>
        <dbReference type="ARBA" id="ARBA00022989"/>
    </source>
</evidence>
<feature type="transmembrane region" description="Helical" evidence="12">
    <location>
        <begin position="312"/>
        <end position="331"/>
    </location>
</feature>
<dbReference type="Gene3D" id="1.20.58.340">
    <property type="entry name" value="Magnesium transport protein CorA, transmembrane region"/>
    <property type="match status" value="2"/>
</dbReference>
<evidence type="ECO:0000256" key="5">
    <source>
        <dbReference type="ARBA" id="ARBA00022692"/>
    </source>
</evidence>
<keyword evidence="6" id="KW-0460">Magnesium</keyword>
<dbReference type="EMBL" id="RBAN01000011">
    <property type="protein sequence ID" value="RKN49823.1"/>
    <property type="molecule type" value="Genomic_DNA"/>
</dbReference>
<dbReference type="GO" id="GO:0000287">
    <property type="term" value="F:magnesium ion binding"/>
    <property type="evidence" value="ECO:0007669"/>
    <property type="project" value="TreeGrafter"/>
</dbReference>
<dbReference type="SUPFAM" id="SSF144083">
    <property type="entry name" value="Magnesium transport protein CorA, transmembrane region"/>
    <property type="match status" value="1"/>
</dbReference>